<dbReference type="Proteomes" id="UP001152798">
    <property type="component" value="Chromosome 1"/>
</dbReference>
<gene>
    <name evidence="10" type="ORF">NEZAVI_LOCUS2044</name>
</gene>
<evidence type="ECO:0000313" key="10">
    <source>
        <dbReference type="EMBL" id="CAH1390937.1"/>
    </source>
</evidence>
<evidence type="ECO:0000256" key="4">
    <source>
        <dbReference type="ARBA" id="ARBA00022725"/>
    </source>
</evidence>
<organism evidence="10 11">
    <name type="scientific">Nezara viridula</name>
    <name type="common">Southern green stink bug</name>
    <name type="synonym">Cimex viridulus</name>
    <dbReference type="NCBI Taxonomy" id="85310"/>
    <lineage>
        <taxon>Eukaryota</taxon>
        <taxon>Metazoa</taxon>
        <taxon>Ecdysozoa</taxon>
        <taxon>Arthropoda</taxon>
        <taxon>Hexapoda</taxon>
        <taxon>Insecta</taxon>
        <taxon>Pterygota</taxon>
        <taxon>Neoptera</taxon>
        <taxon>Paraneoptera</taxon>
        <taxon>Hemiptera</taxon>
        <taxon>Heteroptera</taxon>
        <taxon>Panheteroptera</taxon>
        <taxon>Pentatomomorpha</taxon>
        <taxon>Pentatomoidea</taxon>
        <taxon>Pentatomidae</taxon>
        <taxon>Pentatominae</taxon>
        <taxon>Nezara</taxon>
    </lineage>
</organism>
<evidence type="ECO:0000256" key="9">
    <source>
        <dbReference type="SAM" id="Phobius"/>
    </source>
</evidence>
<evidence type="ECO:0008006" key="12">
    <source>
        <dbReference type="Google" id="ProtNLM"/>
    </source>
</evidence>
<evidence type="ECO:0000313" key="11">
    <source>
        <dbReference type="Proteomes" id="UP001152798"/>
    </source>
</evidence>
<keyword evidence="7" id="KW-0675">Receptor</keyword>
<reference evidence="10" key="1">
    <citation type="submission" date="2022-01" db="EMBL/GenBank/DDBJ databases">
        <authorList>
            <person name="King R."/>
        </authorList>
    </citation>
    <scope>NUCLEOTIDE SEQUENCE</scope>
</reference>
<feature type="transmembrane region" description="Helical" evidence="9">
    <location>
        <begin position="61"/>
        <end position="81"/>
    </location>
</feature>
<keyword evidence="5 9" id="KW-1133">Transmembrane helix</keyword>
<dbReference type="Pfam" id="PF02949">
    <property type="entry name" value="7tm_6"/>
    <property type="match status" value="1"/>
</dbReference>
<evidence type="ECO:0000256" key="5">
    <source>
        <dbReference type="ARBA" id="ARBA00022989"/>
    </source>
</evidence>
<dbReference type="GO" id="GO:0005549">
    <property type="term" value="F:odorant binding"/>
    <property type="evidence" value="ECO:0007669"/>
    <property type="project" value="InterPro"/>
</dbReference>
<feature type="transmembrane region" description="Helical" evidence="9">
    <location>
        <begin position="34"/>
        <end position="55"/>
    </location>
</feature>
<evidence type="ECO:0000256" key="3">
    <source>
        <dbReference type="ARBA" id="ARBA00022692"/>
    </source>
</evidence>
<dbReference type="GO" id="GO:0004984">
    <property type="term" value="F:olfactory receptor activity"/>
    <property type="evidence" value="ECO:0007669"/>
    <property type="project" value="InterPro"/>
</dbReference>
<dbReference type="GO" id="GO:0007165">
    <property type="term" value="P:signal transduction"/>
    <property type="evidence" value="ECO:0007669"/>
    <property type="project" value="UniProtKB-KW"/>
</dbReference>
<evidence type="ECO:0000256" key="1">
    <source>
        <dbReference type="ARBA" id="ARBA00004141"/>
    </source>
</evidence>
<dbReference type="InterPro" id="IPR004117">
    <property type="entry name" value="7tm6_olfct_rcpt"/>
</dbReference>
<evidence type="ECO:0000256" key="6">
    <source>
        <dbReference type="ARBA" id="ARBA00023136"/>
    </source>
</evidence>
<keyword evidence="3 9" id="KW-0812">Transmembrane</keyword>
<dbReference type="OrthoDB" id="6605913at2759"/>
<protein>
    <recommendedName>
        <fullName evidence="12">Odorant receptor</fullName>
    </recommendedName>
</protein>
<dbReference type="AlphaFoldDB" id="A0A9P0E219"/>
<keyword evidence="6 9" id="KW-0472">Membrane</keyword>
<evidence type="ECO:0000256" key="8">
    <source>
        <dbReference type="ARBA" id="ARBA00023224"/>
    </source>
</evidence>
<feature type="transmembrane region" description="Helical" evidence="9">
    <location>
        <begin position="175"/>
        <end position="207"/>
    </location>
</feature>
<evidence type="ECO:0000256" key="7">
    <source>
        <dbReference type="ARBA" id="ARBA00023170"/>
    </source>
</evidence>
<feature type="transmembrane region" description="Helical" evidence="9">
    <location>
        <begin position="127"/>
        <end position="149"/>
    </location>
</feature>
<name>A0A9P0E219_NEZVI</name>
<proteinExistence type="predicted"/>
<dbReference type="EMBL" id="OV725077">
    <property type="protein sequence ID" value="CAH1390937.1"/>
    <property type="molecule type" value="Genomic_DNA"/>
</dbReference>
<keyword evidence="11" id="KW-1185">Reference proteome</keyword>
<comment type="subcellular location">
    <subcellularLocation>
        <location evidence="1">Membrane</location>
        <topology evidence="1">Multi-pass membrane protein</topology>
    </subcellularLocation>
</comment>
<dbReference type="GO" id="GO:0016020">
    <property type="term" value="C:membrane"/>
    <property type="evidence" value="ECO:0007669"/>
    <property type="project" value="UniProtKB-SubCell"/>
</dbReference>
<keyword evidence="8" id="KW-0807">Transducer</keyword>
<keyword evidence="4" id="KW-0552">Olfaction</keyword>
<accession>A0A9P0E219</accession>
<evidence type="ECO:0000256" key="2">
    <source>
        <dbReference type="ARBA" id="ARBA00022606"/>
    </source>
</evidence>
<keyword evidence="2" id="KW-0716">Sensory transduction</keyword>
<sequence>MVKYIRSLLGDLPMVLDKTFMISIDSEKRSKQTFFTICNAVMTTACVGSMYFLGLEKSLEGAAIFSALSTTISVKQLIYFFRQAQIKKLLSILRRLQKHHKETWEKEMFEAGSLDTWNAVHTFCLTLLCYLMLFLVLSAVLDFTIGNIFPKAPSLLVQLPGQGIIDFFEPRTFQWLVVATLFLMWAFEAMVIHIGTESLTFVPIMYVKIELEILRRKLSLAQEDLTRRSNNIKAHQLLTDIILHHQRTLE</sequence>